<feature type="region of interest" description="Disordered" evidence="1">
    <location>
        <begin position="1"/>
        <end position="22"/>
    </location>
</feature>
<feature type="non-terminal residue" evidence="2">
    <location>
        <position position="1"/>
    </location>
</feature>
<evidence type="ECO:0000313" key="2">
    <source>
        <dbReference type="EMBL" id="CAG7816710.1"/>
    </source>
</evidence>
<dbReference type="OrthoDB" id="79562at2759"/>
<evidence type="ECO:0000256" key="1">
    <source>
        <dbReference type="SAM" id="MobiDB-lite"/>
    </source>
</evidence>
<evidence type="ECO:0000313" key="3">
    <source>
        <dbReference type="Proteomes" id="UP000708208"/>
    </source>
</evidence>
<keyword evidence="3" id="KW-1185">Reference proteome</keyword>
<comment type="caution">
    <text evidence="2">The sequence shown here is derived from an EMBL/GenBank/DDBJ whole genome shotgun (WGS) entry which is preliminary data.</text>
</comment>
<sequence length="75" mass="8684">QEKLLNMTEPRSLSLNDPTSFSNPEEVRAENINIEWDVDFDRKVLVGCVVYNLVARSVDVKKIILDIRDMHIKNV</sequence>
<name>A0A8J2KLH0_9HEXA</name>
<gene>
    <name evidence="2" type="ORF">AFUS01_LOCUS27314</name>
</gene>
<dbReference type="EMBL" id="CAJVCH010376351">
    <property type="protein sequence ID" value="CAG7816710.1"/>
    <property type="molecule type" value="Genomic_DNA"/>
</dbReference>
<reference evidence="2" key="1">
    <citation type="submission" date="2021-06" db="EMBL/GenBank/DDBJ databases">
        <authorList>
            <person name="Hodson N. C."/>
            <person name="Mongue J. A."/>
            <person name="Jaron S. K."/>
        </authorList>
    </citation>
    <scope>NUCLEOTIDE SEQUENCE</scope>
</reference>
<dbReference type="Proteomes" id="UP000708208">
    <property type="component" value="Unassembled WGS sequence"/>
</dbReference>
<feature type="compositionally biased region" description="Polar residues" evidence="1">
    <location>
        <begin position="9"/>
        <end position="22"/>
    </location>
</feature>
<dbReference type="AlphaFoldDB" id="A0A8J2KLH0"/>
<accession>A0A8J2KLH0</accession>
<feature type="non-terminal residue" evidence="2">
    <location>
        <position position="75"/>
    </location>
</feature>
<organism evidence="2 3">
    <name type="scientific">Allacma fusca</name>
    <dbReference type="NCBI Taxonomy" id="39272"/>
    <lineage>
        <taxon>Eukaryota</taxon>
        <taxon>Metazoa</taxon>
        <taxon>Ecdysozoa</taxon>
        <taxon>Arthropoda</taxon>
        <taxon>Hexapoda</taxon>
        <taxon>Collembola</taxon>
        <taxon>Symphypleona</taxon>
        <taxon>Sminthuridae</taxon>
        <taxon>Allacma</taxon>
    </lineage>
</organism>
<proteinExistence type="predicted"/>
<protein>
    <submittedName>
        <fullName evidence="2">Uncharacterized protein</fullName>
    </submittedName>
</protein>